<dbReference type="AlphaFoldDB" id="A0AA86QMC0"/>
<accession>A0AA86QMC0</accession>
<evidence type="ECO:0000313" key="2">
    <source>
        <dbReference type="EMBL" id="CAL5979400.1"/>
    </source>
</evidence>
<keyword evidence="3" id="KW-1185">Reference proteome</keyword>
<name>A0AA86QMC0_9EUKA</name>
<proteinExistence type="predicted"/>
<protein>
    <submittedName>
        <fullName evidence="2">Hypothetical_protein</fullName>
    </submittedName>
</protein>
<dbReference type="EMBL" id="CAXDID020000010">
    <property type="protein sequence ID" value="CAL5979400.1"/>
    <property type="molecule type" value="Genomic_DNA"/>
</dbReference>
<gene>
    <name evidence="1" type="ORF">HINF_LOCUS43359</name>
    <name evidence="2" type="ORF">HINF_LOCUS5547</name>
</gene>
<reference evidence="1" key="1">
    <citation type="submission" date="2023-06" db="EMBL/GenBank/DDBJ databases">
        <authorList>
            <person name="Kurt Z."/>
        </authorList>
    </citation>
    <scope>NUCLEOTIDE SEQUENCE</scope>
</reference>
<dbReference type="EMBL" id="CATOUU010000865">
    <property type="protein sequence ID" value="CAI9955714.1"/>
    <property type="molecule type" value="Genomic_DNA"/>
</dbReference>
<reference evidence="2 3" key="2">
    <citation type="submission" date="2024-07" db="EMBL/GenBank/DDBJ databases">
        <authorList>
            <person name="Akdeniz Z."/>
        </authorList>
    </citation>
    <scope>NUCLEOTIDE SEQUENCE [LARGE SCALE GENOMIC DNA]</scope>
</reference>
<dbReference type="Proteomes" id="UP001642409">
    <property type="component" value="Unassembled WGS sequence"/>
</dbReference>
<evidence type="ECO:0000313" key="3">
    <source>
        <dbReference type="Proteomes" id="UP001642409"/>
    </source>
</evidence>
<organism evidence="1">
    <name type="scientific">Hexamita inflata</name>
    <dbReference type="NCBI Taxonomy" id="28002"/>
    <lineage>
        <taxon>Eukaryota</taxon>
        <taxon>Metamonada</taxon>
        <taxon>Diplomonadida</taxon>
        <taxon>Hexamitidae</taxon>
        <taxon>Hexamitinae</taxon>
        <taxon>Hexamita</taxon>
    </lineage>
</organism>
<evidence type="ECO:0000313" key="1">
    <source>
        <dbReference type="EMBL" id="CAI9955714.1"/>
    </source>
</evidence>
<sequence length="483" mass="54258">MQQVSQFAVFGFNQLEQDIIDSDIFVTINYSVLTGALICLQCDINIKTTTLQFIAHGVQLSALILKSINIVQISKVTISFRFQSNFSSGIINQVNQSIKSFIISESSLTGFNYIKSASNGYICSQLFVDFEIDINSLIVCVENTSRFGTSLFNAQTSNYETANCANICNNLYYVTYGLCQQQPEFSVLLQNSTVICEHPFVFNTELNSCECDFGYYLNVSFCINVINQFSITQKNATDLENSLRTELQTVEIELKTAFIGLEQLIMSDISDLVVIINESDKLLNNSIISTNMSVHKNINELRTENLNQFKTVIEQMETKHTQVTNQINSKFSAQNTLMETRFSTVDLSERTINTKLDDMKSQITGVQTTVNQRATQSYLTDVYNAISGQISELKRITNPCASWPGSVNENGLCKCVYKDTTKFCPNLNQCCHFSGLIFIRSQYYVIITCGDGQSINTSSFSQESDVLNDAYRVCGASKYYTNQ</sequence>
<comment type="caution">
    <text evidence="1">The sequence shown here is derived from an EMBL/GenBank/DDBJ whole genome shotgun (WGS) entry which is preliminary data.</text>
</comment>